<proteinExistence type="predicted"/>
<accession>A0A4S8LJ31</accession>
<reference evidence="2 3" key="1">
    <citation type="journal article" date="2019" name="Nat. Ecol. Evol.">
        <title>Megaphylogeny resolves global patterns of mushroom evolution.</title>
        <authorList>
            <person name="Varga T."/>
            <person name="Krizsan K."/>
            <person name="Foldi C."/>
            <person name="Dima B."/>
            <person name="Sanchez-Garcia M."/>
            <person name="Sanchez-Ramirez S."/>
            <person name="Szollosi G.J."/>
            <person name="Szarkandi J.G."/>
            <person name="Papp V."/>
            <person name="Albert L."/>
            <person name="Andreopoulos W."/>
            <person name="Angelini C."/>
            <person name="Antonin V."/>
            <person name="Barry K.W."/>
            <person name="Bougher N.L."/>
            <person name="Buchanan P."/>
            <person name="Buyck B."/>
            <person name="Bense V."/>
            <person name="Catcheside P."/>
            <person name="Chovatia M."/>
            <person name="Cooper J."/>
            <person name="Damon W."/>
            <person name="Desjardin D."/>
            <person name="Finy P."/>
            <person name="Geml J."/>
            <person name="Haridas S."/>
            <person name="Hughes K."/>
            <person name="Justo A."/>
            <person name="Karasinski D."/>
            <person name="Kautmanova I."/>
            <person name="Kiss B."/>
            <person name="Kocsube S."/>
            <person name="Kotiranta H."/>
            <person name="LaButti K.M."/>
            <person name="Lechner B.E."/>
            <person name="Liimatainen K."/>
            <person name="Lipzen A."/>
            <person name="Lukacs Z."/>
            <person name="Mihaltcheva S."/>
            <person name="Morgado L.N."/>
            <person name="Niskanen T."/>
            <person name="Noordeloos M.E."/>
            <person name="Ohm R.A."/>
            <person name="Ortiz-Santana B."/>
            <person name="Ovrebo C."/>
            <person name="Racz N."/>
            <person name="Riley R."/>
            <person name="Savchenko A."/>
            <person name="Shiryaev A."/>
            <person name="Soop K."/>
            <person name="Spirin V."/>
            <person name="Szebenyi C."/>
            <person name="Tomsovsky M."/>
            <person name="Tulloss R.E."/>
            <person name="Uehling J."/>
            <person name="Grigoriev I.V."/>
            <person name="Vagvolgyi C."/>
            <person name="Papp T."/>
            <person name="Martin F.M."/>
            <person name="Miettinen O."/>
            <person name="Hibbett D.S."/>
            <person name="Nagy L.G."/>
        </authorList>
    </citation>
    <scope>NUCLEOTIDE SEQUENCE [LARGE SCALE GENOMIC DNA]</scope>
    <source>
        <strain evidence="2 3">CBS 962.96</strain>
    </source>
</reference>
<keyword evidence="3" id="KW-1185">Reference proteome</keyword>
<evidence type="ECO:0000313" key="3">
    <source>
        <dbReference type="Proteomes" id="UP000297245"/>
    </source>
</evidence>
<evidence type="ECO:0000313" key="2">
    <source>
        <dbReference type="EMBL" id="THU88920.1"/>
    </source>
</evidence>
<organism evidence="2 3">
    <name type="scientific">Dendrothele bispora (strain CBS 962.96)</name>
    <dbReference type="NCBI Taxonomy" id="1314807"/>
    <lineage>
        <taxon>Eukaryota</taxon>
        <taxon>Fungi</taxon>
        <taxon>Dikarya</taxon>
        <taxon>Basidiomycota</taxon>
        <taxon>Agaricomycotina</taxon>
        <taxon>Agaricomycetes</taxon>
        <taxon>Agaricomycetidae</taxon>
        <taxon>Agaricales</taxon>
        <taxon>Agaricales incertae sedis</taxon>
        <taxon>Dendrothele</taxon>
    </lineage>
</organism>
<dbReference type="Proteomes" id="UP000297245">
    <property type="component" value="Unassembled WGS sequence"/>
</dbReference>
<feature type="region of interest" description="Disordered" evidence="1">
    <location>
        <begin position="93"/>
        <end position="121"/>
    </location>
</feature>
<feature type="region of interest" description="Disordered" evidence="1">
    <location>
        <begin position="1"/>
        <end position="50"/>
    </location>
</feature>
<sequence length="121" mass="13714">MTSPDDEDEDEDEDKVDNHNKESSDDMSTEKESEEEPERDDINFVPRSAITPMQTMTTLVPPCLDLTRIHRKQVPTPVPKTPYNAYMSARLSTTATQNLRPDMSSQQDTAAGTSQTYYCDH</sequence>
<evidence type="ECO:0000256" key="1">
    <source>
        <dbReference type="SAM" id="MobiDB-lite"/>
    </source>
</evidence>
<feature type="compositionally biased region" description="Acidic residues" evidence="1">
    <location>
        <begin position="1"/>
        <end position="15"/>
    </location>
</feature>
<dbReference type="AlphaFoldDB" id="A0A4S8LJ31"/>
<feature type="compositionally biased region" description="Basic and acidic residues" evidence="1">
    <location>
        <begin position="16"/>
        <end position="31"/>
    </location>
</feature>
<protein>
    <submittedName>
        <fullName evidence="2">Uncharacterized protein</fullName>
    </submittedName>
</protein>
<name>A0A4S8LJ31_DENBC</name>
<dbReference type="EMBL" id="ML179389">
    <property type="protein sequence ID" value="THU88920.1"/>
    <property type="molecule type" value="Genomic_DNA"/>
</dbReference>
<gene>
    <name evidence="2" type="ORF">K435DRAFT_865806</name>
</gene>